<feature type="transmembrane region" description="Helical" evidence="1">
    <location>
        <begin position="92"/>
        <end position="112"/>
    </location>
</feature>
<evidence type="ECO:0000256" key="1">
    <source>
        <dbReference type="SAM" id="Phobius"/>
    </source>
</evidence>
<keyword evidence="1" id="KW-0472">Membrane</keyword>
<dbReference type="AlphaFoldDB" id="A0A0V0I280"/>
<name>A0A0V0I280_SOLCH</name>
<evidence type="ECO:0000313" key="2">
    <source>
        <dbReference type="EMBL" id="JAP26702.1"/>
    </source>
</evidence>
<organism evidence="2">
    <name type="scientific">Solanum chacoense</name>
    <name type="common">Chaco potato</name>
    <dbReference type="NCBI Taxonomy" id="4108"/>
    <lineage>
        <taxon>Eukaryota</taxon>
        <taxon>Viridiplantae</taxon>
        <taxon>Streptophyta</taxon>
        <taxon>Embryophyta</taxon>
        <taxon>Tracheophyta</taxon>
        <taxon>Spermatophyta</taxon>
        <taxon>Magnoliopsida</taxon>
        <taxon>eudicotyledons</taxon>
        <taxon>Gunneridae</taxon>
        <taxon>Pentapetalae</taxon>
        <taxon>asterids</taxon>
        <taxon>lamiids</taxon>
        <taxon>Solanales</taxon>
        <taxon>Solanaceae</taxon>
        <taxon>Solanoideae</taxon>
        <taxon>Solaneae</taxon>
        <taxon>Solanum</taxon>
    </lineage>
</organism>
<protein>
    <submittedName>
        <fullName evidence="2">Putative ovule protein</fullName>
    </submittedName>
</protein>
<keyword evidence="1" id="KW-0812">Transmembrane</keyword>
<proteinExistence type="predicted"/>
<keyword evidence="1" id="KW-1133">Transmembrane helix</keyword>
<reference evidence="2" key="1">
    <citation type="submission" date="2015-12" db="EMBL/GenBank/DDBJ databases">
        <title>Gene expression during late stages of embryo sac development: a critical building block for successful pollen-pistil interactions.</title>
        <authorList>
            <person name="Liu Y."/>
            <person name="Joly V."/>
            <person name="Sabar M."/>
            <person name="Matton D.P."/>
        </authorList>
    </citation>
    <scope>NUCLEOTIDE SEQUENCE</scope>
</reference>
<dbReference type="EMBL" id="GEDG01011951">
    <property type="protein sequence ID" value="JAP26702.1"/>
    <property type="molecule type" value="Transcribed_RNA"/>
</dbReference>
<sequence>MWSLVSPTACMKECIIVGPTYLNPFFTISLLIVSDFDVFTGILLQALYCVLMGLLLTNPHRYLWNDPNCFFISKILLELSTTPLTWLNSTPYSMLVEFIFFSLYFATISASNPENASLEQSKQSKLHLKPQRIGCVSNSPKIIYIFRNSKQMPT</sequence>
<feature type="transmembrane region" description="Helical" evidence="1">
    <location>
        <begin position="38"/>
        <end position="57"/>
    </location>
</feature>
<accession>A0A0V0I280</accession>